<feature type="signal peptide" evidence="2">
    <location>
        <begin position="1"/>
        <end position="22"/>
    </location>
</feature>
<name>A0AAN7Z2E5_9PEZI</name>
<organism evidence="3 4">
    <name type="scientific">Xylaria bambusicola</name>
    <dbReference type="NCBI Taxonomy" id="326684"/>
    <lineage>
        <taxon>Eukaryota</taxon>
        <taxon>Fungi</taxon>
        <taxon>Dikarya</taxon>
        <taxon>Ascomycota</taxon>
        <taxon>Pezizomycotina</taxon>
        <taxon>Sordariomycetes</taxon>
        <taxon>Xylariomycetidae</taxon>
        <taxon>Xylariales</taxon>
        <taxon>Xylariaceae</taxon>
        <taxon>Xylaria</taxon>
    </lineage>
</organism>
<evidence type="ECO:0000313" key="4">
    <source>
        <dbReference type="Proteomes" id="UP001305414"/>
    </source>
</evidence>
<reference evidence="3 4" key="1">
    <citation type="submission" date="2023-10" db="EMBL/GenBank/DDBJ databases">
        <title>Draft genome sequence of Xylaria bambusicola isolate GMP-LS, the root and basal stem rot pathogen of sugarcane in Indonesia.</title>
        <authorList>
            <person name="Selvaraj P."/>
            <person name="Muralishankar V."/>
            <person name="Muruganantham S."/>
            <person name="Sp S."/>
            <person name="Haryani S."/>
            <person name="Lau K.J.X."/>
            <person name="Naqvi N.I."/>
        </authorList>
    </citation>
    <scope>NUCLEOTIDE SEQUENCE [LARGE SCALE GENOMIC DNA]</scope>
    <source>
        <strain evidence="3">GMP-LS</strain>
    </source>
</reference>
<dbReference type="AlphaFoldDB" id="A0AAN7Z2E5"/>
<evidence type="ECO:0000256" key="1">
    <source>
        <dbReference type="SAM" id="MobiDB-lite"/>
    </source>
</evidence>
<dbReference type="EMBL" id="JAWHQM010000040">
    <property type="protein sequence ID" value="KAK5634355.1"/>
    <property type="molecule type" value="Genomic_DNA"/>
</dbReference>
<feature type="compositionally biased region" description="Low complexity" evidence="1">
    <location>
        <begin position="77"/>
        <end position="98"/>
    </location>
</feature>
<protein>
    <submittedName>
        <fullName evidence="3">Uncharacterized protein</fullName>
    </submittedName>
</protein>
<gene>
    <name evidence="3" type="ORF">RRF57_010069</name>
</gene>
<evidence type="ECO:0000256" key="2">
    <source>
        <dbReference type="SAM" id="SignalP"/>
    </source>
</evidence>
<feature type="region of interest" description="Disordered" evidence="1">
    <location>
        <begin position="68"/>
        <end position="98"/>
    </location>
</feature>
<accession>A0AAN7Z2E5</accession>
<dbReference type="Proteomes" id="UP001305414">
    <property type="component" value="Unassembled WGS sequence"/>
</dbReference>
<keyword evidence="2" id="KW-0732">Signal</keyword>
<comment type="caution">
    <text evidence="3">The sequence shown here is derived from an EMBL/GenBank/DDBJ whole genome shotgun (WGS) entry which is preliminary data.</text>
</comment>
<proteinExistence type="predicted"/>
<evidence type="ECO:0000313" key="3">
    <source>
        <dbReference type="EMBL" id="KAK5634355.1"/>
    </source>
</evidence>
<keyword evidence="4" id="KW-1185">Reference proteome</keyword>
<feature type="chain" id="PRO_5042816543" evidence="2">
    <location>
        <begin position="23"/>
        <end position="205"/>
    </location>
</feature>
<sequence length="205" mass="21840">MLRVSSAATALLAVALLGRAEAGLIAKVPRTETPDIPSSIHISSPTQIPSLLPRHELKSLSGLPLGGIFVEPDPSDRPTTTPTPFTSTSTTTTTRVSQVSEETHCEDHMNSTMAHRMNHNTTYAKPPKTTPAPTPTLDVDVDLQQKFVQTTYWACATLGTEAHCGWHEPILDASSGAYNTITSSNLALRAGGIALFVVGAVMLRI</sequence>